<dbReference type="InterPro" id="IPR011059">
    <property type="entry name" value="Metal-dep_hydrolase_composite"/>
</dbReference>
<evidence type="ECO:0000313" key="10">
    <source>
        <dbReference type="EMBL" id="MZR23656.1"/>
    </source>
</evidence>
<dbReference type="PANTHER" id="PTHR11271">
    <property type="entry name" value="GUANINE DEAMINASE"/>
    <property type="match status" value="1"/>
</dbReference>
<dbReference type="Gene3D" id="2.30.40.10">
    <property type="entry name" value="Urease, subunit C, domain 1"/>
    <property type="match status" value="1"/>
</dbReference>
<evidence type="ECO:0000259" key="9">
    <source>
        <dbReference type="Pfam" id="PF01979"/>
    </source>
</evidence>
<dbReference type="GO" id="GO:0008270">
    <property type="term" value="F:zinc ion binding"/>
    <property type="evidence" value="ECO:0007669"/>
    <property type="project" value="UniProtKB-UniRule"/>
</dbReference>
<comment type="catalytic activity">
    <reaction evidence="8">
        <text>guanine + H2O + H(+) = xanthine + NH4(+)</text>
        <dbReference type="Rhea" id="RHEA:14665"/>
        <dbReference type="ChEBI" id="CHEBI:15377"/>
        <dbReference type="ChEBI" id="CHEBI:15378"/>
        <dbReference type="ChEBI" id="CHEBI:16235"/>
        <dbReference type="ChEBI" id="CHEBI:17712"/>
        <dbReference type="ChEBI" id="CHEBI:28938"/>
        <dbReference type="EC" id="3.5.4.3"/>
    </reaction>
</comment>
<evidence type="ECO:0000256" key="1">
    <source>
        <dbReference type="ARBA" id="ARBA00004984"/>
    </source>
</evidence>
<reference evidence="10 11" key="1">
    <citation type="journal article" date="2014" name="Int. J. Syst. Evol. Microbiol.">
        <title>Sneathiella chungangensis sp. nov., isolated from a marine sand, and emended description of the genus Sneathiella.</title>
        <authorList>
            <person name="Siamphan C."/>
            <person name="Kim H."/>
            <person name="Lee J.S."/>
            <person name="Kim W."/>
        </authorList>
    </citation>
    <scope>NUCLEOTIDE SEQUENCE [LARGE SCALE GENOMIC DNA]</scope>
    <source>
        <strain evidence="10 11">KCTC 32476</strain>
    </source>
</reference>
<dbReference type="EMBL" id="WTVA01000015">
    <property type="protein sequence ID" value="MZR23656.1"/>
    <property type="molecule type" value="Genomic_DNA"/>
</dbReference>
<dbReference type="Proteomes" id="UP000445696">
    <property type="component" value="Unassembled WGS sequence"/>
</dbReference>
<evidence type="ECO:0000256" key="8">
    <source>
        <dbReference type="RuleBase" id="RU366009"/>
    </source>
</evidence>
<dbReference type="InterPro" id="IPR051607">
    <property type="entry name" value="Metallo-dep_hydrolases"/>
</dbReference>
<dbReference type="GO" id="GO:0008892">
    <property type="term" value="F:guanine deaminase activity"/>
    <property type="evidence" value="ECO:0007669"/>
    <property type="project" value="UniProtKB-UniRule"/>
</dbReference>
<keyword evidence="5 8" id="KW-0378">Hydrolase</keyword>
<evidence type="ECO:0000256" key="5">
    <source>
        <dbReference type="ARBA" id="ARBA00022801"/>
    </source>
</evidence>
<evidence type="ECO:0000256" key="4">
    <source>
        <dbReference type="ARBA" id="ARBA00022723"/>
    </source>
</evidence>
<dbReference type="OrthoDB" id="9787621at2"/>
<feature type="domain" description="Amidohydrolase-related" evidence="9">
    <location>
        <begin position="66"/>
        <end position="430"/>
    </location>
</feature>
<comment type="similarity">
    <text evidence="2 8">Belongs to the metallo-dependent hydrolases superfamily. ATZ/TRZ family.</text>
</comment>
<evidence type="ECO:0000256" key="2">
    <source>
        <dbReference type="ARBA" id="ARBA00006745"/>
    </source>
</evidence>
<dbReference type="PANTHER" id="PTHR11271:SF6">
    <property type="entry name" value="GUANINE DEAMINASE"/>
    <property type="match status" value="1"/>
</dbReference>
<evidence type="ECO:0000313" key="11">
    <source>
        <dbReference type="Proteomes" id="UP000445696"/>
    </source>
</evidence>
<dbReference type="InterPro" id="IPR032466">
    <property type="entry name" value="Metal_Hydrolase"/>
</dbReference>
<protein>
    <recommendedName>
        <fullName evidence="3 7">Guanine deaminase</fullName>
        <shortName evidence="8">Guanase</shortName>
        <ecNumber evidence="3 7">3.5.4.3</ecNumber>
    </recommendedName>
    <alternativeName>
        <fullName evidence="8">Guanine aminohydrolase</fullName>
    </alternativeName>
</protein>
<keyword evidence="4 8" id="KW-0479">Metal-binding</keyword>
<sequence>MKKAIRGQLISYYDNPFSKPVEDCLYYEEDALLVMDGGKIIAVGPASRLLSDLYRDVEVTHYKDAIICPGFIDCHVHYPQTEMIGAYGKQLIDWLNKYTFVAEQKFADEAYARAAAEVFLKELIRAGTTTAAVFCTVHPQSVDAFFEQSAKIKMRNIAGKALMDRHAPPGLMDTAQSGYDQTKSLIAKWHGNGRALYAVTPRFAPTSTEEQMELTGAVWKEHPGTYLQSHISENKAELEWVKELYPERKSYVDVYQHYGQLGPRAIYGHGVHFTETDFRTFAETGTAIAHCPTSNLFLGSGLFRLERAMTGSPTVRTGLATDLGGGTNFSQLVSMNEAYKIAQLNGYALNAHKAFYLATRGAADALYLGGQIGSLAEGHEADIAVLDLKATPILDYRLGHAETIEEVLFAFIILGDDRAVRATYVAGELVYERDRDTLLETFNGF</sequence>
<dbReference type="NCBIfam" id="NF006679">
    <property type="entry name" value="PRK09228.1"/>
    <property type="match status" value="1"/>
</dbReference>
<dbReference type="FunFam" id="3.20.20.140:FF:000022">
    <property type="entry name" value="Guanine deaminase"/>
    <property type="match status" value="1"/>
</dbReference>
<dbReference type="GO" id="GO:0005829">
    <property type="term" value="C:cytosol"/>
    <property type="evidence" value="ECO:0007669"/>
    <property type="project" value="TreeGrafter"/>
</dbReference>
<dbReference type="Pfam" id="PF01979">
    <property type="entry name" value="Amidohydro_1"/>
    <property type="match status" value="1"/>
</dbReference>
<dbReference type="SUPFAM" id="SSF51338">
    <property type="entry name" value="Composite domain of metallo-dependent hydrolases"/>
    <property type="match status" value="1"/>
</dbReference>
<dbReference type="EC" id="3.5.4.3" evidence="3 7"/>
<organism evidence="10 11">
    <name type="scientific">Sneathiella chungangensis</name>
    <dbReference type="NCBI Taxonomy" id="1418234"/>
    <lineage>
        <taxon>Bacteria</taxon>
        <taxon>Pseudomonadati</taxon>
        <taxon>Pseudomonadota</taxon>
        <taxon>Alphaproteobacteria</taxon>
        <taxon>Sneathiellales</taxon>
        <taxon>Sneathiellaceae</taxon>
        <taxon>Sneathiella</taxon>
    </lineage>
</organism>
<dbReference type="SUPFAM" id="SSF51556">
    <property type="entry name" value="Metallo-dependent hydrolases"/>
    <property type="match status" value="1"/>
</dbReference>
<name>A0A845MK27_9PROT</name>
<evidence type="ECO:0000256" key="7">
    <source>
        <dbReference type="NCBIfam" id="TIGR02967"/>
    </source>
</evidence>
<dbReference type="GO" id="GO:0006147">
    <property type="term" value="P:guanine catabolic process"/>
    <property type="evidence" value="ECO:0007669"/>
    <property type="project" value="UniProtKB-UniRule"/>
</dbReference>
<evidence type="ECO:0000256" key="6">
    <source>
        <dbReference type="ARBA" id="ARBA00022833"/>
    </source>
</evidence>
<dbReference type="NCBIfam" id="TIGR02967">
    <property type="entry name" value="guan_deamin"/>
    <property type="match status" value="1"/>
</dbReference>
<comment type="pathway">
    <text evidence="1 8">Purine metabolism; guanine degradation; xanthine from guanine: step 1/1.</text>
</comment>
<dbReference type="UniPathway" id="UPA00603">
    <property type="reaction ID" value="UER00660"/>
</dbReference>
<dbReference type="InterPro" id="IPR014311">
    <property type="entry name" value="Guanine_deaminase"/>
</dbReference>
<dbReference type="RefSeq" id="WP_161340103.1">
    <property type="nucleotide sequence ID" value="NZ_JBHSDG010000003.1"/>
</dbReference>
<accession>A0A845MK27</accession>
<keyword evidence="11" id="KW-1185">Reference proteome</keyword>
<evidence type="ECO:0000256" key="3">
    <source>
        <dbReference type="ARBA" id="ARBA00012781"/>
    </source>
</evidence>
<gene>
    <name evidence="10" type="primary">guaD</name>
    <name evidence="10" type="ORF">GQF03_15065</name>
</gene>
<comment type="function">
    <text evidence="8">Catalyzes the hydrolytic deamination of guanine, producing xanthine and ammonia.</text>
</comment>
<comment type="cofactor">
    <cofactor evidence="8">
        <name>Zn(2+)</name>
        <dbReference type="ChEBI" id="CHEBI:29105"/>
    </cofactor>
    <text evidence="8">Binds 1 zinc ion per subunit.</text>
</comment>
<keyword evidence="6 8" id="KW-0862">Zinc</keyword>
<dbReference type="InterPro" id="IPR006680">
    <property type="entry name" value="Amidohydro-rel"/>
</dbReference>
<dbReference type="Gene3D" id="3.20.20.140">
    <property type="entry name" value="Metal-dependent hydrolases"/>
    <property type="match status" value="1"/>
</dbReference>
<comment type="caution">
    <text evidence="10">The sequence shown here is derived from an EMBL/GenBank/DDBJ whole genome shotgun (WGS) entry which is preliminary data.</text>
</comment>
<proteinExistence type="inferred from homology"/>
<dbReference type="AlphaFoldDB" id="A0A845MK27"/>